<accession>A0A2P2J930</accession>
<dbReference type="AlphaFoldDB" id="A0A2P2J930"/>
<name>A0A2P2J930_RHIMU</name>
<reference evidence="1" key="1">
    <citation type="submission" date="2018-02" db="EMBL/GenBank/DDBJ databases">
        <title>Rhizophora mucronata_Transcriptome.</title>
        <authorList>
            <person name="Meera S.P."/>
            <person name="Sreeshan A."/>
            <person name="Augustine A."/>
        </authorList>
    </citation>
    <scope>NUCLEOTIDE SEQUENCE</scope>
    <source>
        <tissue evidence="1">Leaf</tissue>
    </source>
</reference>
<evidence type="ECO:0000313" key="1">
    <source>
        <dbReference type="EMBL" id="MBW89984.1"/>
    </source>
</evidence>
<proteinExistence type="predicted"/>
<protein>
    <submittedName>
        <fullName evidence="1">Cysteine proteinase inhibitor</fullName>
    </submittedName>
</protein>
<dbReference type="EMBL" id="GGEC01009501">
    <property type="protein sequence ID" value="MBW89984.1"/>
    <property type="molecule type" value="Transcribed_RNA"/>
</dbReference>
<organism evidence="1">
    <name type="scientific">Rhizophora mucronata</name>
    <name type="common">Asiatic mangrove</name>
    <dbReference type="NCBI Taxonomy" id="61149"/>
    <lineage>
        <taxon>Eukaryota</taxon>
        <taxon>Viridiplantae</taxon>
        <taxon>Streptophyta</taxon>
        <taxon>Embryophyta</taxon>
        <taxon>Tracheophyta</taxon>
        <taxon>Spermatophyta</taxon>
        <taxon>Magnoliopsida</taxon>
        <taxon>eudicotyledons</taxon>
        <taxon>Gunneridae</taxon>
        <taxon>Pentapetalae</taxon>
        <taxon>rosids</taxon>
        <taxon>fabids</taxon>
        <taxon>Malpighiales</taxon>
        <taxon>Rhizophoraceae</taxon>
        <taxon>Rhizophora</taxon>
    </lineage>
</organism>
<sequence length="79" mass="8723">MDPLCCQSGPLGGSRLLVHLVLEAKGSSNPPSVIPSRCFKGTQNNSMHELNNKSCKQTILLHKMHDVYTILTTKTSTKW</sequence>